<dbReference type="Gene3D" id="3.90.550.10">
    <property type="entry name" value="Spore Coat Polysaccharide Biosynthesis Protein SpsA, Chain A"/>
    <property type="match status" value="2"/>
</dbReference>
<keyword evidence="4" id="KW-1185">Reference proteome</keyword>
<dbReference type="PANTHER" id="PTHR43777">
    <property type="entry name" value="MOLYBDENUM COFACTOR CYTIDYLYLTRANSFERASE"/>
    <property type="match status" value="1"/>
</dbReference>
<evidence type="ECO:0000259" key="2">
    <source>
        <dbReference type="Pfam" id="PF12804"/>
    </source>
</evidence>
<dbReference type="InterPro" id="IPR029044">
    <property type="entry name" value="Nucleotide-diphossugar_trans"/>
</dbReference>
<dbReference type="InterPro" id="IPR025877">
    <property type="entry name" value="MobA-like_NTP_Trfase"/>
</dbReference>
<feature type="compositionally biased region" description="Low complexity" evidence="1">
    <location>
        <begin position="159"/>
        <end position="172"/>
    </location>
</feature>
<evidence type="ECO:0000313" key="4">
    <source>
        <dbReference type="Proteomes" id="UP000466794"/>
    </source>
</evidence>
<feature type="region of interest" description="Disordered" evidence="1">
    <location>
        <begin position="146"/>
        <end position="181"/>
    </location>
</feature>
<dbReference type="Pfam" id="PF12804">
    <property type="entry name" value="NTP_transf_3"/>
    <property type="match status" value="2"/>
</dbReference>
<dbReference type="SUPFAM" id="SSF53448">
    <property type="entry name" value="Nucleotide-diphospho-sugar transferases"/>
    <property type="match status" value="2"/>
</dbReference>
<gene>
    <name evidence="3" type="ORF">GPX89_40710</name>
</gene>
<feature type="domain" description="MobA-like NTP transferase" evidence="2">
    <location>
        <begin position="196"/>
        <end position="277"/>
    </location>
</feature>
<feature type="domain" description="MobA-like NTP transferase" evidence="2">
    <location>
        <begin position="8"/>
        <end position="107"/>
    </location>
</feature>
<accession>A0A7K1VAE9</accession>
<name>A0A7K1VAE9_9NOCA</name>
<keyword evidence="3" id="KW-0808">Transferase</keyword>
<dbReference type="GO" id="GO:0016779">
    <property type="term" value="F:nucleotidyltransferase activity"/>
    <property type="evidence" value="ECO:0007669"/>
    <property type="project" value="UniProtKB-ARBA"/>
</dbReference>
<reference evidence="3 4" key="1">
    <citation type="submission" date="2019-12" db="EMBL/GenBank/DDBJ databases">
        <title>Nocardia sp. nov. ET3-3 isolated from soil.</title>
        <authorList>
            <person name="Kanchanasin P."/>
            <person name="Tanasupawat S."/>
            <person name="Yuki M."/>
            <person name="Kudo T."/>
        </authorList>
    </citation>
    <scope>NUCLEOTIDE SEQUENCE [LARGE SCALE GENOMIC DNA]</scope>
    <source>
        <strain evidence="3 4">ET3-3</strain>
    </source>
</reference>
<evidence type="ECO:0000256" key="1">
    <source>
        <dbReference type="SAM" id="MobiDB-lite"/>
    </source>
</evidence>
<organism evidence="3 4">
    <name type="scientific">Nocardia terrae</name>
    <dbReference type="NCBI Taxonomy" id="2675851"/>
    <lineage>
        <taxon>Bacteria</taxon>
        <taxon>Bacillati</taxon>
        <taxon>Actinomycetota</taxon>
        <taxon>Actinomycetes</taxon>
        <taxon>Mycobacteriales</taxon>
        <taxon>Nocardiaceae</taxon>
        <taxon>Nocardia</taxon>
    </lineage>
</organism>
<comment type="caution">
    <text evidence="3">The sequence shown here is derived from an EMBL/GenBank/DDBJ whole genome shotgun (WGS) entry which is preliminary data.</text>
</comment>
<evidence type="ECO:0000313" key="3">
    <source>
        <dbReference type="EMBL" id="MVU83547.1"/>
    </source>
</evidence>
<sequence length="303" mass="30862">MNPERCDGIVLAAGAGRRYGMPKVLAEGGAWLRTAVTALRAGGCERIFVVLGATGPARRAADGRWMVSESAGIALPADVRPVWTAEWEIGVSASMRAGLAAAAAPGISVPAGRTHGLGMEETAGHAAYQPTAPRIFDMRKTAVRNSDTETSLVRSSTMPGSAHPAGASAGADGSDGRGRDGAEILCGETGLAADGAGVMDGERAPAAFVAIMPVDTPDVGPEVVARVIAAARASESRLARAFFGTTPGHPVVLGREHWAGVRASADGNSGAGIYLRQRADMVCVTCDDLATGIDRDHPADGAL</sequence>
<dbReference type="Proteomes" id="UP000466794">
    <property type="component" value="Unassembled WGS sequence"/>
</dbReference>
<dbReference type="PANTHER" id="PTHR43777:SF1">
    <property type="entry name" value="MOLYBDENUM COFACTOR CYTIDYLYLTRANSFERASE"/>
    <property type="match status" value="1"/>
</dbReference>
<protein>
    <submittedName>
        <fullName evidence="3">NTP transferase domain-containing protein</fullName>
    </submittedName>
</protein>
<feature type="compositionally biased region" description="Polar residues" evidence="1">
    <location>
        <begin position="146"/>
        <end position="158"/>
    </location>
</feature>
<proteinExistence type="predicted"/>
<dbReference type="AlphaFoldDB" id="A0A7K1VAE9"/>
<dbReference type="EMBL" id="WRPP01000014">
    <property type="protein sequence ID" value="MVU83547.1"/>
    <property type="molecule type" value="Genomic_DNA"/>
</dbReference>
<dbReference type="RefSeq" id="WP_157393140.1">
    <property type="nucleotide sequence ID" value="NZ_WRPP01000014.1"/>
</dbReference>